<evidence type="ECO:0000313" key="3">
    <source>
        <dbReference type="EMBL" id="MCM4084683.1"/>
    </source>
</evidence>
<dbReference type="RefSeq" id="WP_251804427.1">
    <property type="nucleotide sequence ID" value="NZ_JAMQOL010000081.1"/>
</dbReference>
<gene>
    <name evidence="3" type="ORF">LXN57_44860</name>
</gene>
<dbReference type="Gene3D" id="3.20.20.450">
    <property type="entry name" value="EAL domain"/>
    <property type="match status" value="1"/>
</dbReference>
<dbReference type="InterPro" id="IPR029016">
    <property type="entry name" value="GAF-like_dom_sf"/>
</dbReference>
<dbReference type="CDD" id="cd01949">
    <property type="entry name" value="GGDEF"/>
    <property type="match status" value="1"/>
</dbReference>
<sequence length="731" mass="78071">MTTGTGGIASTHLLAEFVASMARHEDEASAVTAATERIAAAVEAEVCAVLRPEVVVCVGLPPAERPDELLWRLAATSARAGDLPGLGSCHLATASFSSTDGYLLVARRDDPLSIDEIILIRAMARVLSLSLQMLRTLATERTLRERSERQAAENGRLLAEVRAQQRLTEALVSIEAAIAARRPISEVLDMVTHRARDVLGGDVAALRLVDRDQAGHLLLASSSGLTTEERAAAVRTRAPAVWGSADEKTLSWPVREDGLEVGYLVVARGAAGPAPDAADRDVLAAFAEHAGMALTAAKTTHAMQQAMKDPLTGLANRAQFADELGTRLAADGSESLGLLFVDLDRFKPVNDTLGHAAGDALLIEVASRIRDCLGGADIVARFGGDEFAALLVDTTLERATAVADRIGQRIRAPFDLLGRKVYVNASVGIALTDHRTDAAGLLRNADVAMYEAKRRGPGNQAVFERRMHKAMSTRLRLEADLDGILTRRELAVRYQPVVRLDDRAVVAVTATPYWKHPDLGMISPTDLLTSAKATQMVERITRALIEEACRQMQQWRSAGAAPVDLHVLIPAALLRDDDLLAAIGGPAMRYGIRPDQLVAEVDESTIAEDPPLAADRLEQMHRAGIRTAVTAFGNGGCSLRDLLRISADIVAIDVADAPDHNSASPPPLSRLLVRLAHMLDAAAMATGVDTHEQLAELDAAGYRYGRGSLFGCPADGTTTADRIRQAAVVHS</sequence>
<dbReference type="SMART" id="SM00267">
    <property type="entry name" value="GGDEF"/>
    <property type="match status" value="1"/>
</dbReference>
<feature type="domain" description="GGDEF" evidence="2">
    <location>
        <begin position="334"/>
        <end position="465"/>
    </location>
</feature>
<dbReference type="SMART" id="SM00052">
    <property type="entry name" value="EAL"/>
    <property type="match status" value="1"/>
</dbReference>
<name>A0ABT0YF72_9ACTN</name>
<keyword evidence="4" id="KW-1185">Reference proteome</keyword>
<reference evidence="3 4" key="1">
    <citation type="submission" date="2022-06" db="EMBL/GenBank/DDBJ databases">
        <title>Actinoplanes abujensis sp. nov., isolated from Nigerian arid soil.</title>
        <authorList>
            <person name="Ding P."/>
        </authorList>
    </citation>
    <scope>NUCLEOTIDE SEQUENCE [LARGE SCALE GENOMIC DNA]</scope>
    <source>
        <strain evidence="4">TRM88002</strain>
    </source>
</reference>
<dbReference type="Proteomes" id="UP001523216">
    <property type="component" value="Unassembled WGS sequence"/>
</dbReference>
<feature type="domain" description="EAL" evidence="1">
    <location>
        <begin position="474"/>
        <end position="727"/>
    </location>
</feature>
<comment type="caution">
    <text evidence="3">The sequence shown here is derived from an EMBL/GenBank/DDBJ whole genome shotgun (WGS) entry which is preliminary data.</text>
</comment>
<evidence type="ECO:0000259" key="1">
    <source>
        <dbReference type="PROSITE" id="PS50883"/>
    </source>
</evidence>
<dbReference type="PROSITE" id="PS50883">
    <property type="entry name" value="EAL"/>
    <property type="match status" value="1"/>
</dbReference>
<dbReference type="NCBIfam" id="TIGR00254">
    <property type="entry name" value="GGDEF"/>
    <property type="match status" value="1"/>
</dbReference>
<evidence type="ECO:0000259" key="2">
    <source>
        <dbReference type="PROSITE" id="PS50887"/>
    </source>
</evidence>
<dbReference type="Gene3D" id="3.30.450.40">
    <property type="match status" value="1"/>
</dbReference>
<dbReference type="PROSITE" id="PS50887">
    <property type="entry name" value="GGDEF"/>
    <property type="match status" value="1"/>
</dbReference>
<dbReference type="InterPro" id="IPR035919">
    <property type="entry name" value="EAL_sf"/>
</dbReference>
<dbReference type="Pfam" id="PF00990">
    <property type="entry name" value="GGDEF"/>
    <property type="match status" value="1"/>
</dbReference>
<dbReference type="InterPro" id="IPR029787">
    <property type="entry name" value="Nucleotide_cyclase"/>
</dbReference>
<dbReference type="CDD" id="cd01948">
    <property type="entry name" value="EAL"/>
    <property type="match status" value="1"/>
</dbReference>
<dbReference type="InterPro" id="IPR052155">
    <property type="entry name" value="Biofilm_reg_signaling"/>
</dbReference>
<dbReference type="PANTHER" id="PTHR44757">
    <property type="entry name" value="DIGUANYLATE CYCLASE DGCP"/>
    <property type="match status" value="1"/>
</dbReference>
<dbReference type="InterPro" id="IPR001633">
    <property type="entry name" value="EAL_dom"/>
</dbReference>
<dbReference type="Pfam" id="PF00563">
    <property type="entry name" value="EAL"/>
    <property type="match status" value="1"/>
</dbReference>
<protein>
    <submittedName>
        <fullName evidence="3">EAL domain-containing protein</fullName>
    </submittedName>
</protein>
<dbReference type="InterPro" id="IPR000160">
    <property type="entry name" value="GGDEF_dom"/>
</dbReference>
<accession>A0ABT0YF72</accession>
<organism evidence="3 4">
    <name type="scientific">Paractinoplanes hotanensis</name>
    <dbReference type="NCBI Taxonomy" id="2906497"/>
    <lineage>
        <taxon>Bacteria</taxon>
        <taxon>Bacillati</taxon>
        <taxon>Actinomycetota</taxon>
        <taxon>Actinomycetes</taxon>
        <taxon>Micromonosporales</taxon>
        <taxon>Micromonosporaceae</taxon>
        <taxon>Paractinoplanes</taxon>
    </lineage>
</organism>
<dbReference type="PANTHER" id="PTHR44757:SF2">
    <property type="entry name" value="BIOFILM ARCHITECTURE MAINTENANCE PROTEIN MBAA"/>
    <property type="match status" value="1"/>
</dbReference>
<dbReference type="SUPFAM" id="SSF55073">
    <property type="entry name" value="Nucleotide cyclase"/>
    <property type="match status" value="1"/>
</dbReference>
<dbReference type="SUPFAM" id="SSF141868">
    <property type="entry name" value="EAL domain-like"/>
    <property type="match status" value="1"/>
</dbReference>
<proteinExistence type="predicted"/>
<dbReference type="InterPro" id="IPR043128">
    <property type="entry name" value="Rev_trsase/Diguanyl_cyclase"/>
</dbReference>
<dbReference type="EMBL" id="JAMQOL010000081">
    <property type="protein sequence ID" value="MCM4084683.1"/>
    <property type="molecule type" value="Genomic_DNA"/>
</dbReference>
<dbReference type="Gene3D" id="3.30.70.270">
    <property type="match status" value="1"/>
</dbReference>
<evidence type="ECO:0000313" key="4">
    <source>
        <dbReference type="Proteomes" id="UP001523216"/>
    </source>
</evidence>
<dbReference type="SUPFAM" id="SSF55781">
    <property type="entry name" value="GAF domain-like"/>
    <property type="match status" value="1"/>
</dbReference>